<organism evidence="1 2">
    <name type="scientific">Chelatococcus daeguensis</name>
    <dbReference type="NCBI Taxonomy" id="444444"/>
    <lineage>
        <taxon>Bacteria</taxon>
        <taxon>Pseudomonadati</taxon>
        <taxon>Pseudomonadota</taxon>
        <taxon>Alphaproteobacteria</taxon>
        <taxon>Hyphomicrobiales</taxon>
        <taxon>Chelatococcaceae</taxon>
        <taxon>Chelatococcus</taxon>
    </lineage>
</organism>
<dbReference type="KEGG" id="cdq:BOQ54_03260"/>
<evidence type="ECO:0000313" key="2">
    <source>
        <dbReference type="Proteomes" id="UP000182703"/>
    </source>
</evidence>
<dbReference type="Proteomes" id="UP000182703">
    <property type="component" value="Chromosome"/>
</dbReference>
<evidence type="ECO:0000313" key="1">
    <source>
        <dbReference type="EMBL" id="APF36455.1"/>
    </source>
</evidence>
<accession>A0AAC9NXY4</accession>
<name>A0AAC9NXY4_9HYPH</name>
<gene>
    <name evidence="1" type="ORF">BOQ54_03260</name>
</gene>
<proteinExistence type="predicted"/>
<reference evidence="1 2" key="1">
    <citation type="submission" date="2016-11" db="EMBL/GenBank/DDBJ databases">
        <title>Complete genome sequence of the aerobically denitrifying bacterium Chelatococcus daeguensis TAD1.</title>
        <authorList>
            <person name="Yang Y."/>
            <person name="Huang S."/>
            <person name="Lin E."/>
        </authorList>
    </citation>
    <scope>NUCLEOTIDE SEQUENCE [LARGE SCALE GENOMIC DNA]</scope>
    <source>
        <strain evidence="1 2">TAD1</strain>
    </source>
</reference>
<dbReference type="EMBL" id="CP018095">
    <property type="protein sequence ID" value="APF36455.1"/>
    <property type="molecule type" value="Genomic_DNA"/>
</dbReference>
<sequence length="65" mass="6993">MTLHGQEPVKSIAILSGYDEDVVYSLLVSGDGTYIAEGYVVHHNFRTDATARVSARAVQAGIGER</sequence>
<protein>
    <recommendedName>
        <fullName evidence="3">Intein C-terminal splicing domain-containing protein</fullName>
    </recommendedName>
</protein>
<keyword evidence="2" id="KW-1185">Reference proteome</keyword>
<evidence type="ECO:0008006" key="3">
    <source>
        <dbReference type="Google" id="ProtNLM"/>
    </source>
</evidence>
<dbReference type="AlphaFoldDB" id="A0AAC9NXY4"/>